<organism evidence="1 2">
    <name type="scientific">Enterobacteria phage vB_EcoM_IME281</name>
    <dbReference type="NCBI Taxonomy" id="2163887"/>
    <lineage>
        <taxon>Viruses</taxon>
        <taxon>Duplodnaviria</taxon>
        <taxon>Heunggongvirae</taxon>
        <taxon>Uroviricota</taxon>
        <taxon>Caudoviricetes</taxon>
        <taxon>Pantevenvirales</taxon>
        <taxon>Straboviridae</taxon>
        <taxon>Tevenvirinae</taxon>
        <taxon>Dhakavirus</taxon>
        <taxon>Dhakavirus ime281</taxon>
    </lineage>
</organism>
<reference evidence="1 2" key="1">
    <citation type="submission" date="2018-03" db="EMBL/GenBank/DDBJ databases">
        <title>Complete genome sequence analysis of Enterobacteria phage IME281.</title>
        <authorList>
            <person name="Li P."/>
            <person name="Wang J."/>
            <person name="Tong Y."/>
        </authorList>
    </citation>
    <scope>NUCLEOTIDE SEQUENCE [LARGE SCALE GENOMIC DNA]</scope>
</reference>
<dbReference type="GeneID" id="65111813"/>
<accession>A0A2S1GNW2</accession>
<protein>
    <submittedName>
        <fullName evidence="1">Uncharacterized protein</fullName>
    </submittedName>
</protein>
<dbReference type="Proteomes" id="UP000246926">
    <property type="component" value="Segment"/>
</dbReference>
<evidence type="ECO:0000313" key="2">
    <source>
        <dbReference type="Proteomes" id="UP000246926"/>
    </source>
</evidence>
<proteinExistence type="predicted"/>
<name>A0A2S1GNW2_9CAUD</name>
<sequence>MNILFEKPKQVVTVDYTDTFIDALLQKGIKSIKVGPLYVIEQLKGNSTGEISTHSTSDIEYVIDQLVNVNPELVLVREVRKETRGGETKYIVRIDYIKIEG</sequence>
<dbReference type="EMBL" id="MH051913">
    <property type="protein sequence ID" value="AWD91072.1"/>
    <property type="molecule type" value="Genomic_DNA"/>
</dbReference>
<evidence type="ECO:0000313" key="1">
    <source>
        <dbReference type="EMBL" id="AWD91072.1"/>
    </source>
</evidence>
<dbReference type="RefSeq" id="YP_010094205.1">
    <property type="nucleotide sequence ID" value="NC_055740.1"/>
</dbReference>
<dbReference type="KEGG" id="vg:65111813"/>
<keyword evidence="2" id="KW-1185">Reference proteome</keyword>